<dbReference type="RefSeq" id="WP_147390672.1">
    <property type="nucleotide sequence ID" value="NZ_AQHF01000034.1"/>
</dbReference>
<dbReference type="InterPro" id="IPR007837">
    <property type="entry name" value="DinB"/>
</dbReference>
<name>A0A8I0N0M4_9GAMM</name>
<keyword evidence="2 3" id="KW-0479">Metal-binding</keyword>
<dbReference type="GO" id="GO:0046872">
    <property type="term" value="F:metal ion binding"/>
    <property type="evidence" value="ECO:0007669"/>
    <property type="project" value="UniProtKB-KW"/>
</dbReference>
<feature type="binding site" evidence="3">
    <location>
        <position position="48"/>
    </location>
    <ligand>
        <name>a divalent metal cation</name>
        <dbReference type="ChEBI" id="CHEBI:60240"/>
    </ligand>
</feature>
<keyword evidence="5" id="KW-1185">Reference proteome</keyword>
<dbReference type="PANTHER" id="PTHR37302:SF1">
    <property type="entry name" value="PROTEIN DINB"/>
    <property type="match status" value="1"/>
</dbReference>
<evidence type="ECO:0008006" key="6">
    <source>
        <dbReference type="Google" id="ProtNLM"/>
    </source>
</evidence>
<protein>
    <recommendedName>
        <fullName evidence="6">Damage-inducible protein DinB</fullName>
    </recommendedName>
</protein>
<organism evidence="4 5">
    <name type="scientific">Pseudoalteromonas peptidolytica F12-50-A1</name>
    <dbReference type="NCBI Taxonomy" id="1315280"/>
    <lineage>
        <taxon>Bacteria</taxon>
        <taxon>Pseudomonadati</taxon>
        <taxon>Pseudomonadota</taxon>
        <taxon>Gammaproteobacteria</taxon>
        <taxon>Alteromonadales</taxon>
        <taxon>Pseudoalteromonadaceae</taxon>
        <taxon>Pseudoalteromonas</taxon>
    </lineage>
</organism>
<feature type="binding site" evidence="3">
    <location>
        <position position="148"/>
    </location>
    <ligand>
        <name>a divalent metal cation</name>
        <dbReference type="ChEBI" id="CHEBI:60240"/>
    </ligand>
</feature>
<comment type="caution">
    <text evidence="4">The sequence shown here is derived from an EMBL/GenBank/DDBJ whole genome shotgun (WGS) entry which is preliminary data.</text>
</comment>
<sequence>MKSHFELMADYNCWMNERMFEAIAELSDIELHQPRGAFFSSIIGSLNHILVADVIWLKRFSTSSHQFKTLHPLLDMTIPSKLDDLLYDEFATLRAARVAMDEIIINFVEEVTDEVLATELHYQNTKGKTFARKLSLLLLHLFNHQTHHRGQVTTLLNQIDIDMGETDLLARIPL</sequence>
<dbReference type="InterPro" id="IPR034660">
    <property type="entry name" value="DinB/YfiT-like"/>
</dbReference>
<accession>A0A8I0N0M4</accession>
<dbReference type="Proteomes" id="UP000660708">
    <property type="component" value="Unassembled WGS sequence"/>
</dbReference>
<gene>
    <name evidence="4" type="ORF">PPEP_b0822</name>
</gene>
<evidence type="ECO:0000313" key="4">
    <source>
        <dbReference type="EMBL" id="MBE0348953.1"/>
    </source>
</evidence>
<dbReference type="PANTHER" id="PTHR37302">
    <property type="entry name" value="SLR1116 PROTEIN"/>
    <property type="match status" value="1"/>
</dbReference>
<proteinExistence type="inferred from homology"/>
<dbReference type="EMBL" id="AQHF01000034">
    <property type="protein sequence ID" value="MBE0348953.1"/>
    <property type="molecule type" value="Genomic_DNA"/>
</dbReference>
<dbReference type="Pfam" id="PF05163">
    <property type="entry name" value="DinB"/>
    <property type="match status" value="1"/>
</dbReference>
<dbReference type="AlphaFoldDB" id="A0A8I0N0M4"/>
<evidence type="ECO:0000256" key="1">
    <source>
        <dbReference type="ARBA" id="ARBA00008635"/>
    </source>
</evidence>
<dbReference type="Gene3D" id="1.20.120.450">
    <property type="entry name" value="dinb family like domain"/>
    <property type="match status" value="1"/>
</dbReference>
<feature type="binding site" evidence="3">
    <location>
        <position position="144"/>
    </location>
    <ligand>
        <name>a divalent metal cation</name>
        <dbReference type="ChEBI" id="CHEBI:60240"/>
    </ligand>
</feature>
<evidence type="ECO:0000313" key="5">
    <source>
        <dbReference type="Proteomes" id="UP000660708"/>
    </source>
</evidence>
<evidence type="ECO:0000256" key="2">
    <source>
        <dbReference type="ARBA" id="ARBA00022723"/>
    </source>
</evidence>
<dbReference type="SUPFAM" id="SSF109854">
    <property type="entry name" value="DinB/YfiT-like putative metalloenzymes"/>
    <property type="match status" value="1"/>
</dbReference>
<reference evidence="4 5" key="1">
    <citation type="submission" date="2015-06" db="EMBL/GenBank/DDBJ databases">
        <title>Genome sequence of Pseudoalteromonas peptidolytica.</title>
        <authorList>
            <person name="Xie B.-B."/>
            <person name="Rong J.-C."/>
            <person name="Qin Q.-L."/>
            <person name="Zhang Y.-Z."/>
        </authorList>
    </citation>
    <scope>NUCLEOTIDE SEQUENCE [LARGE SCALE GENOMIC DNA]</scope>
    <source>
        <strain evidence="4 5">F12-50-A1</strain>
    </source>
</reference>
<comment type="similarity">
    <text evidence="1">Belongs to the DinB family.</text>
</comment>
<evidence type="ECO:0000256" key="3">
    <source>
        <dbReference type="PIRSR" id="PIRSR607837-1"/>
    </source>
</evidence>